<feature type="compositionally biased region" description="Polar residues" evidence="2">
    <location>
        <begin position="9"/>
        <end position="33"/>
    </location>
</feature>
<proteinExistence type="predicted"/>
<feature type="coiled-coil region" evidence="1">
    <location>
        <begin position="177"/>
        <end position="208"/>
    </location>
</feature>
<dbReference type="InterPro" id="IPR010684">
    <property type="entry name" value="RNA_pol_II_trans_fac_SIII_A"/>
</dbReference>
<dbReference type="EnsemblPlants" id="Bo3g036210.1">
    <property type="protein sequence ID" value="Bo3g036210.1"/>
    <property type="gene ID" value="Bo3g036210"/>
</dbReference>
<dbReference type="Gramene" id="Bo3g036210.1">
    <property type="protein sequence ID" value="Bo3g036210.1"/>
    <property type="gene ID" value="Bo3g036210"/>
</dbReference>
<feature type="compositionally biased region" description="Polar residues" evidence="2">
    <location>
        <begin position="353"/>
        <end position="362"/>
    </location>
</feature>
<dbReference type="HOGENOM" id="CLU_054464_1_0_1"/>
<keyword evidence="1" id="KW-0175">Coiled coil</keyword>
<name>A0A0D3B6E6_BRAOL</name>
<dbReference type="PANTHER" id="PTHR47543:SF2">
    <property type="entry name" value="RNA POLYMERASE II TRANSCRIPTION FACTOR SIII SUBUNIT A"/>
    <property type="match status" value="1"/>
</dbReference>
<evidence type="ECO:0000313" key="3">
    <source>
        <dbReference type="EnsemblPlants" id="Bo3g036210.1"/>
    </source>
</evidence>
<reference evidence="3" key="2">
    <citation type="submission" date="2015-03" db="UniProtKB">
        <authorList>
            <consortium name="EnsemblPlants"/>
        </authorList>
    </citation>
    <scope>IDENTIFICATION</scope>
</reference>
<evidence type="ECO:0008006" key="5">
    <source>
        <dbReference type="Google" id="ProtNLM"/>
    </source>
</evidence>
<dbReference type="Proteomes" id="UP000032141">
    <property type="component" value="Chromosome C3"/>
</dbReference>
<feature type="compositionally biased region" description="Polar residues" evidence="2">
    <location>
        <begin position="372"/>
        <end position="387"/>
    </location>
</feature>
<feature type="region of interest" description="Disordered" evidence="2">
    <location>
        <begin position="1"/>
        <end position="35"/>
    </location>
</feature>
<evidence type="ECO:0000313" key="4">
    <source>
        <dbReference type="Proteomes" id="UP000032141"/>
    </source>
</evidence>
<dbReference type="STRING" id="109376.A0A0D3B6E6"/>
<sequence>MRRRRIAESASQKTMTTTSYHPNSQKTHTPNATHSRDCFIVNDYPSSSTGKRKRLSDRRREYLDLFPSWNLEREADMLLERLSKKPPSLVDLCVRLAIDNVRYIGYVGGVDFQLLEKILQHCTLEQLMHIEDSTQDTDLSPVTNELWKRFYEKQYGAKNLSFVMEKMERSKVSFKWRELYEAKLKVVEEDEKEAVDRLKQRYKNEDARKQSRQTKLCAKAPPVKKPFWGNSGTSYNLSNVKSNIMKKAKLDVLKSQEVKNLTAIKRNTIQKGFSSSASKRTGLSANLPSTSRSNSCGEQVKNLTAVKRNTTQKPFSISAPKRTGLSSTAPSTSRSGEGNLPPKRIKCLLGAAPSTSRSNSYGEGNLPPKRINSLTGSAPSTSRSNSYGEGKLPPKRNSLPEVAPSTSRNTATKRKHVI</sequence>
<feature type="compositionally biased region" description="Polar residues" evidence="2">
    <location>
        <begin position="273"/>
        <end position="297"/>
    </location>
</feature>
<dbReference type="GO" id="GO:0006368">
    <property type="term" value="P:transcription elongation by RNA polymerase II"/>
    <property type="evidence" value="ECO:0007669"/>
    <property type="project" value="InterPro"/>
</dbReference>
<feature type="compositionally biased region" description="Polar residues" evidence="2">
    <location>
        <begin position="324"/>
        <end position="336"/>
    </location>
</feature>
<dbReference type="GO" id="GO:0070449">
    <property type="term" value="C:elongin complex"/>
    <property type="evidence" value="ECO:0007669"/>
    <property type="project" value="InterPro"/>
</dbReference>
<evidence type="ECO:0000256" key="2">
    <source>
        <dbReference type="SAM" id="MobiDB-lite"/>
    </source>
</evidence>
<organism evidence="3 4">
    <name type="scientific">Brassica oleracea var. oleracea</name>
    <dbReference type="NCBI Taxonomy" id="109376"/>
    <lineage>
        <taxon>Eukaryota</taxon>
        <taxon>Viridiplantae</taxon>
        <taxon>Streptophyta</taxon>
        <taxon>Embryophyta</taxon>
        <taxon>Tracheophyta</taxon>
        <taxon>Spermatophyta</taxon>
        <taxon>Magnoliopsida</taxon>
        <taxon>eudicotyledons</taxon>
        <taxon>Gunneridae</taxon>
        <taxon>Pentapetalae</taxon>
        <taxon>rosids</taxon>
        <taxon>malvids</taxon>
        <taxon>Brassicales</taxon>
        <taxon>Brassicaceae</taxon>
        <taxon>Brassiceae</taxon>
        <taxon>Brassica</taxon>
    </lineage>
</organism>
<dbReference type="Gene3D" id="6.10.250.3180">
    <property type="match status" value="1"/>
</dbReference>
<feature type="region of interest" description="Disordered" evidence="2">
    <location>
        <begin position="273"/>
        <end position="418"/>
    </location>
</feature>
<protein>
    <recommendedName>
        <fullName evidence="5">Elongin-A</fullName>
    </recommendedName>
</protein>
<keyword evidence="4" id="KW-1185">Reference proteome</keyword>
<dbReference type="PANTHER" id="PTHR47543">
    <property type="entry name" value="OS08G0169600 PROTEIN"/>
    <property type="match status" value="1"/>
</dbReference>
<dbReference type="OMA" id="CFIVNDY"/>
<dbReference type="AlphaFoldDB" id="A0A0D3B6E6"/>
<dbReference type="eggNOG" id="KOG2821">
    <property type="taxonomic scope" value="Eukaryota"/>
</dbReference>
<evidence type="ECO:0000256" key="1">
    <source>
        <dbReference type="SAM" id="Coils"/>
    </source>
</evidence>
<dbReference type="Pfam" id="PF06881">
    <property type="entry name" value="Elongin_A"/>
    <property type="match status" value="1"/>
</dbReference>
<reference evidence="3 4" key="1">
    <citation type="journal article" date="2014" name="Genome Biol.">
        <title>Transcriptome and methylome profiling reveals relics of genome dominance in the mesopolyploid Brassica oleracea.</title>
        <authorList>
            <person name="Parkin I.A."/>
            <person name="Koh C."/>
            <person name="Tang H."/>
            <person name="Robinson S.J."/>
            <person name="Kagale S."/>
            <person name="Clarke W.E."/>
            <person name="Town C.D."/>
            <person name="Nixon J."/>
            <person name="Krishnakumar V."/>
            <person name="Bidwell S.L."/>
            <person name="Denoeud F."/>
            <person name="Belcram H."/>
            <person name="Links M.G."/>
            <person name="Just J."/>
            <person name="Clarke C."/>
            <person name="Bender T."/>
            <person name="Huebert T."/>
            <person name="Mason A.S."/>
            <person name="Pires J.C."/>
            <person name="Barker G."/>
            <person name="Moore J."/>
            <person name="Walley P.G."/>
            <person name="Manoli S."/>
            <person name="Batley J."/>
            <person name="Edwards D."/>
            <person name="Nelson M.N."/>
            <person name="Wang X."/>
            <person name="Paterson A.H."/>
            <person name="King G."/>
            <person name="Bancroft I."/>
            <person name="Chalhoub B."/>
            <person name="Sharpe A.G."/>
        </authorList>
    </citation>
    <scope>NUCLEOTIDE SEQUENCE</scope>
    <source>
        <strain evidence="3 4">cv. TO1000</strain>
    </source>
</reference>
<accession>A0A0D3B6E6</accession>